<evidence type="ECO:0000256" key="1">
    <source>
        <dbReference type="SAM" id="SignalP"/>
    </source>
</evidence>
<name>A0A1I7SBL8_BURXY</name>
<organism evidence="2 3">
    <name type="scientific">Bursaphelenchus xylophilus</name>
    <name type="common">Pinewood nematode worm</name>
    <name type="synonym">Aphelenchoides xylophilus</name>
    <dbReference type="NCBI Taxonomy" id="6326"/>
    <lineage>
        <taxon>Eukaryota</taxon>
        <taxon>Metazoa</taxon>
        <taxon>Ecdysozoa</taxon>
        <taxon>Nematoda</taxon>
        <taxon>Chromadorea</taxon>
        <taxon>Rhabditida</taxon>
        <taxon>Tylenchina</taxon>
        <taxon>Tylenchomorpha</taxon>
        <taxon>Aphelenchoidea</taxon>
        <taxon>Aphelenchoididae</taxon>
        <taxon>Bursaphelenchus</taxon>
    </lineage>
</organism>
<feature type="signal peptide" evidence="1">
    <location>
        <begin position="1"/>
        <end position="18"/>
    </location>
</feature>
<dbReference type="WBParaSite" id="BXY_1041700.1">
    <property type="protein sequence ID" value="BXY_1041700.1"/>
    <property type="gene ID" value="BXY_1041700"/>
</dbReference>
<accession>A0A1I7SBL8</accession>
<dbReference type="AlphaFoldDB" id="A0A1I7SBL8"/>
<evidence type="ECO:0000313" key="2">
    <source>
        <dbReference type="Proteomes" id="UP000095284"/>
    </source>
</evidence>
<evidence type="ECO:0000313" key="3">
    <source>
        <dbReference type="WBParaSite" id="BXY_1041700.1"/>
    </source>
</evidence>
<proteinExistence type="predicted"/>
<reference evidence="3" key="1">
    <citation type="submission" date="2016-11" db="UniProtKB">
        <authorList>
            <consortium name="WormBaseParasite"/>
        </authorList>
    </citation>
    <scope>IDENTIFICATION</scope>
</reference>
<sequence>MNSKFLFVVALVLAIAFSLPTQRDGEKDKKPDFPNGNDRACRGPTYAPCNTSCAEIGYSDGVCKALVTFFHDDKYQYYYIKRRYLKAKKKNYNRQFYSIFISL</sequence>
<feature type="chain" id="PRO_5009305802" evidence="1">
    <location>
        <begin position="19"/>
        <end position="103"/>
    </location>
</feature>
<protein>
    <submittedName>
        <fullName evidence="3">Secreted protein</fullName>
    </submittedName>
</protein>
<dbReference type="Proteomes" id="UP000095284">
    <property type="component" value="Unplaced"/>
</dbReference>
<keyword evidence="1" id="KW-0732">Signal</keyword>